<dbReference type="PANTHER" id="PTHR46910:SF17">
    <property type="entry name" value="SCFA-RELATED"/>
    <property type="match status" value="1"/>
</dbReference>
<proteinExistence type="predicted"/>
<evidence type="ECO:0000259" key="3">
    <source>
        <dbReference type="PROSITE" id="PS50048"/>
    </source>
</evidence>
<sequence>MFSTFHLNNAGGGSRSHRRSAHTLRACVRCRQARIKCGDERPCQSCKSSGKQCFDERPVRRSEQSRITPNTIVVSPRTGHLAPHQAEESQSSLTSSNTTYRRATSSKFFLENLEAKLRQSSPGQDFDTSLFELSPYIPQPFLAIPGLPSNLLGNTIGVNMDRQLEESLVSTFLQSYQIVAPILDASWLWTHYACLWTINSDMYRQRCPLIEIILALGTHQVLTLSVDDNGYNAATLAYSPPGYDLFEISQMELLRRTTGPDLLSVQAYIYAAIYAGNLHSHYKAHQMLSLAVRDAYLLDLSSGNSGAEQLKGHISAKRTWLALQIMDTIMSKESGLPFLIPATRNEEVDLGDFGTTYDTLNHNGLSYLEFFRQIHRLSQLIRQSTADFDQICNQHNSPDIYIHNFYSKGASSVKTSIKAMSTWFKAIPPALKNFTKDTSDNTSDNNHNNLDSSLDGDIPMWLHRQSLALKMSYHMACLLLLRSFSLSPPTTTIESSHHSTSAELSITCLKHAISLTATLADNLNSGSFNVLAQATRFQWLAMLCLTGYVSTHTTTPHTTMVARRAVGVIIRNLERLAEHRVLQAREAVERARGLVEMMRVAVEGTISKVCQLGQPDLTQLFLSSSSELVDSMTVGSVDLWSDLSSLPYHP</sequence>
<dbReference type="CDD" id="cd00067">
    <property type="entry name" value="GAL4"/>
    <property type="match status" value="1"/>
</dbReference>
<dbReference type="PROSITE" id="PS50048">
    <property type="entry name" value="ZN2_CY6_FUNGAL_2"/>
    <property type="match status" value="1"/>
</dbReference>
<dbReference type="OrthoDB" id="2283488at2759"/>
<organism evidence="4 5">
    <name type="scientific">Trichoderma asperellum (strain ATCC 204424 / CBS 433.97 / NBRC 101777)</name>
    <dbReference type="NCBI Taxonomy" id="1042311"/>
    <lineage>
        <taxon>Eukaryota</taxon>
        <taxon>Fungi</taxon>
        <taxon>Dikarya</taxon>
        <taxon>Ascomycota</taxon>
        <taxon>Pezizomycotina</taxon>
        <taxon>Sordariomycetes</taxon>
        <taxon>Hypocreomycetidae</taxon>
        <taxon>Hypocreales</taxon>
        <taxon>Hypocreaceae</taxon>
        <taxon>Trichoderma</taxon>
    </lineage>
</organism>
<gene>
    <name evidence="4" type="ORF">M441DRAFT_62140</name>
</gene>
<dbReference type="InterPro" id="IPR001138">
    <property type="entry name" value="Zn2Cys6_DnaBD"/>
</dbReference>
<feature type="region of interest" description="Disordered" evidence="2">
    <location>
        <begin position="78"/>
        <end position="97"/>
    </location>
</feature>
<protein>
    <recommendedName>
        <fullName evidence="3">Zn(2)-C6 fungal-type domain-containing protein</fullName>
    </recommendedName>
</protein>
<evidence type="ECO:0000256" key="2">
    <source>
        <dbReference type="SAM" id="MobiDB-lite"/>
    </source>
</evidence>
<dbReference type="GO" id="GO:0008270">
    <property type="term" value="F:zinc ion binding"/>
    <property type="evidence" value="ECO:0007669"/>
    <property type="project" value="InterPro"/>
</dbReference>
<dbReference type="SMART" id="SM00066">
    <property type="entry name" value="GAL4"/>
    <property type="match status" value="1"/>
</dbReference>
<keyword evidence="1" id="KW-0539">Nucleus</keyword>
<dbReference type="CDD" id="cd12148">
    <property type="entry name" value="fungal_TF_MHR"/>
    <property type="match status" value="1"/>
</dbReference>
<feature type="domain" description="Zn(2)-C6 fungal-type" evidence="3">
    <location>
        <begin position="26"/>
        <end position="53"/>
    </location>
</feature>
<dbReference type="InterPro" id="IPR050987">
    <property type="entry name" value="AtrR-like"/>
</dbReference>
<dbReference type="EMBL" id="KZ679271">
    <property type="protein sequence ID" value="PTB36121.1"/>
    <property type="molecule type" value="Genomic_DNA"/>
</dbReference>
<keyword evidence="5" id="KW-1185">Reference proteome</keyword>
<dbReference type="AlphaFoldDB" id="A0A2T3YU66"/>
<dbReference type="SUPFAM" id="SSF57701">
    <property type="entry name" value="Zn2/Cys6 DNA-binding domain"/>
    <property type="match status" value="1"/>
</dbReference>
<evidence type="ECO:0000313" key="4">
    <source>
        <dbReference type="EMBL" id="PTB36121.1"/>
    </source>
</evidence>
<dbReference type="Gene3D" id="4.10.240.10">
    <property type="entry name" value="Zn(2)-C6 fungal-type DNA-binding domain"/>
    <property type="match status" value="1"/>
</dbReference>
<dbReference type="PANTHER" id="PTHR46910">
    <property type="entry name" value="TRANSCRIPTION FACTOR PDR1"/>
    <property type="match status" value="1"/>
</dbReference>
<evidence type="ECO:0000313" key="5">
    <source>
        <dbReference type="Proteomes" id="UP000240493"/>
    </source>
</evidence>
<feature type="compositionally biased region" description="Polar residues" evidence="2">
    <location>
        <begin position="88"/>
        <end position="97"/>
    </location>
</feature>
<accession>A0A2T3YU66</accession>
<dbReference type="PROSITE" id="PS00463">
    <property type="entry name" value="ZN2_CY6_FUNGAL_1"/>
    <property type="match status" value="1"/>
</dbReference>
<reference evidence="4 5" key="1">
    <citation type="submission" date="2016-07" db="EMBL/GenBank/DDBJ databases">
        <title>Multiple horizontal gene transfer events from other fungi enriched the ability of initially mycotrophic Trichoderma (Ascomycota) to feed on dead plant biomass.</title>
        <authorList>
            <consortium name="DOE Joint Genome Institute"/>
            <person name="Aerts A."/>
            <person name="Atanasova L."/>
            <person name="Chenthamara K."/>
            <person name="Zhang J."/>
            <person name="Grujic M."/>
            <person name="Henrissat B."/>
            <person name="Kuo A."/>
            <person name="Salamov A."/>
            <person name="Lipzen A."/>
            <person name="Labutti K."/>
            <person name="Barry K."/>
            <person name="Miao Y."/>
            <person name="Rahimi M.J."/>
            <person name="Shen Q."/>
            <person name="Grigoriev I.V."/>
            <person name="Kubicek C.P."/>
            <person name="Druzhinina I.S."/>
        </authorList>
    </citation>
    <scope>NUCLEOTIDE SEQUENCE [LARGE SCALE GENOMIC DNA]</scope>
    <source>
        <strain evidence="4 5">CBS 433.97</strain>
    </source>
</reference>
<name>A0A2T3YU66_TRIA4</name>
<dbReference type="Pfam" id="PF00172">
    <property type="entry name" value="Zn_clus"/>
    <property type="match status" value="1"/>
</dbReference>
<dbReference type="InterPro" id="IPR036864">
    <property type="entry name" value="Zn2-C6_fun-type_DNA-bd_sf"/>
</dbReference>
<dbReference type="GO" id="GO:0000981">
    <property type="term" value="F:DNA-binding transcription factor activity, RNA polymerase II-specific"/>
    <property type="evidence" value="ECO:0007669"/>
    <property type="project" value="InterPro"/>
</dbReference>
<dbReference type="Proteomes" id="UP000240493">
    <property type="component" value="Unassembled WGS sequence"/>
</dbReference>
<dbReference type="STRING" id="1042311.A0A2T3YU66"/>
<evidence type="ECO:0000256" key="1">
    <source>
        <dbReference type="ARBA" id="ARBA00023242"/>
    </source>
</evidence>